<dbReference type="AlphaFoldDB" id="A0A843XC72"/>
<keyword evidence="3" id="KW-1185">Reference proteome</keyword>
<gene>
    <name evidence="2" type="ORF">Taro_049954</name>
</gene>
<name>A0A843XC72_COLES</name>
<accession>A0A843XC72</accession>
<evidence type="ECO:0000313" key="2">
    <source>
        <dbReference type="EMBL" id="MQM16988.1"/>
    </source>
</evidence>
<reference evidence="2" key="1">
    <citation type="submission" date="2017-07" db="EMBL/GenBank/DDBJ databases">
        <title>Taro Niue Genome Assembly and Annotation.</title>
        <authorList>
            <person name="Atibalentja N."/>
            <person name="Keating K."/>
            <person name="Fields C.J."/>
        </authorList>
    </citation>
    <scope>NUCLEOTIDE SEQUENCE</scope>
    <source>
        <strain evidence="2">Niue_2</strain>
        <tissue evidence="2">Leaf</tissue>
    </source>
</reference>
<protein>
    <submittedName>
        <fullName evidence="2">Uncharacterized protein</fullName>
    </submittedName>
</protein>
<feature type="region of interest" description="Disordered" evidence="1">
    <location>
        <begin position="127"/>
        <end position="205"/>
    </location>
</feature>
<proteinExistence type="predicted"/>
<feature type="region of interest" description="Disordered" evidence="1">
    <location>
        <begin position="232"/>
        <end position="251"/>
    </location>
</feature>
<sequence>MYDAKSSTPRREERRVWAKHYCSLRSSNPSISALRLFFCPVERGNFGSCRERERESWVGTRSPVLLLSPSFWDSGGPSSEVKRPARIAVAPVGSRLPLVDNRFCLPGETPIKEDDALCGPHDGRAVMGPPTPEGNPGLGGGEGGDLDVLWRPGTGDVRSGSGLVRQHSSMTGSWPGAGVAGSGQEAERDSEPRPGAGGVLARRRRRRRQCQVDVMQISICVLLVGGGDDGGAGMEPHPELGCSSEKEDSNTRHTILANVSELS</sequence>
<evidence type="ECO:0000256" key="1">
    <source>
        <dbReference type="SAM" id="MobiDB-lite"/>
    </source>
</evidence>
<dbReference type="Proteomes" id="UP000652761">
    <property type="component" value="Unassembled WGS sequence"/>
</dbReference>
<organism evidence="2 3">
    <name type="scientific">Colocasia esculenta</name>
    <name type="common">Wild taro</name>
    <name type="synonym">Arum esculentum</name>
    <dbReference type="NCBI Taxonomy" id="4460"/>
    <lineage>
        <taxon>Eukaryota</taxon>
        <taxon>Viridiplantae</taxon>
        <taxon>Streptophyta</taxon>
        <taxon>Embryophyta</taxon>
        <taxon>Tracheophyta</taxon>
        <taxon>Spermatophyta</taxon>
        <taxon>Magnoliopsida</taxon>
        <taxon>Liliopsida</taxon>
        <taxon>Araceae</taxon>
        <taxon>Aroideae</taxon>
        <taxon>Colocasieae</taxon>
        <taxon>Colocasia</taxon>
    </lineage>
</organism>
<evidence type="ECO:0000313" key="3">
    <source>
        <dbReference type="Proteomes" id="UP000652761"/>
    </source>
</evidence>
<dbReference type="EMBL" id="NMUH01007280">
    <property type="protein sequence ID" value="MQM16988.1"/>
    <property type="molecule type" value="Genomic_DNA"/>
</dbReference>
<comment type="caution">
    <text evidence="2">The sequence shown here is derived from an EMBL/GenBank/DDBJ whole genome shotgun (WGS) entry which is preliminary data.</text>
</comment>